<evidence type="ECO:0000313" key="9">
    <source>
        <dbReference type="Proteomes" id="UP000294881"/>
    </source>
</evidence>
<dbReference type="PANTHER" id="PTHR30636:SF3">
    <property type="entry name" value="UPF0701 PROTEIN YICC"/>
    <property type="match status" value="1"/>
</dbReference>
<sequence>MAIASMTGFARAEGAHGALSWAWEIRSVNGRSLDIRLRTPPGYDRSGEAMRQSLARAVRRGACHVSLTVASAAAAAGVRVNLEVARMVIDAFRDLERPADMAPLTLDAVLGVRGVVESVDADSAPDEEAFAAIAATAGAAVKAMVAARAGEGAALEAVLRGHIDRIAALTVKAEASPARQPEAIRRRIHDQIALLTGGSVALDPQRLHQEAVLLASRADIREEIDRLHAHVAAARALLDEGGAVGRRLDFLAQELGREANTLCAKANDASLSAVGLDLKTVVEQFREQVQNVE</sequence>
<comment type="cofactor">
    <cofactor evidence="1">
        <name>a divalent metal cation</name>
        <dbReference type="ChEBI" id="CHEBI:60240"/>
    </cofactor>
</comment>
<evidence type="ECO:0000256" key="5">
    <source>
        <dbReference type="ARBA" id="ARBA00035648"/>
    </source>
</evidence>
<evidence type="ECO:0000256" key="4">
    <source>
        <dbReference type="ARBA" id="ARBA00022801"/>
    </source>
</evidence>
<evidence type="ECO:0000313" key="8">
    <source>
        <dbReference type="EMBL" id="TCO15302.1"/>
    </source>
</evidence>
<dbReference type="GO" id="GO:0004521">
    <property type="term" value="F:RNA endonuclease activity"/>
    <property type="evidence" value="ECO:0007669"/>
    <property type="project" value="InterPro"/>
</dbReference>
<comment type="similarity">
    <text evidence="5">Belongs to the YicC/YloC family.</text>
</comment>
<dbReference type="EMBL" id="SLWL01000002">
    <property type="protein sequence ID" value="TCO15302.1"/>
    <property type="molecule type" value="Genomic_DNA"/>
</dbReference>
<feature type="domain" description="Endoribonuclease YicC-like N-terminal" evidence="6">
    <location>
        <begin position="3"/>
        <end position="156"/>
    </location>
</feature>
<dbReference type="OrthoDB" id="9771229at2"/>
<dbReference type="PANTHER" id="PTHR30636">
    <property type="entry name" value="UPF0701 PROTEIN YICC"/>
    <property type="match status" value="1"/>
</dbReference>
<gene>
    <name evidence="8" type="ORF">EV666_102281</name>
</gene>
<dbReference type="GO" id="GO:0016787">
    <property type="term" value="F:hydrolase activity"/>
    <property type="evidence" value="ECO:0007669"/>
    <property type="project" value="UniProtKB-KW"/>
</dbReference>
<dbReference type="InterPro" id="IPR005229">
    <property type="entry name" value="YicC/YloC-like"/>
</dbReference>
<evidence type="ECO:0000259" key="7">
    <source>
        <dbReference type="Pfam" id="PF08340"/>
    </source>
</evidence>
<dbReference type="Pfam" id="PF03755">
    <property type="entry name" value="YicC-like_N"/>
    <property type="match status" value="1"/>
</dbReference>
<dbReference type="RefSeq" id="WP_132003625.1">
    <property type="nucleotide sequence ID" value="NZ_JBHUNN010000002.1"/>
</dbReference>
<dbReference type="Pfam" id="PF08340">
    <property type="entry name" value="YicC-like_C"/>
    <property type="match status" value="1"/>
</dbReference>
<dbReference type="NCBIfam" id="TIGR00255">
    <property type="entry name" value="YicC/YloC family endoribonuclease"/>
    <property type="match status" value="1"/>
</dbReference>
<keyword evidence="9" id="KW-1185">Reference proteome</keyword>
<dbReference type="AlphaFoldDB" id="A0A4R2GZC8"/>
<reference evidence="8 9" key="1">
    <citation type="submission" date="2019-03" db="EMBL/GenBank/DDBJ databases">
        <title>Genomic Encyclopedia of Type Strains, Phase IV (KMG-IV): sequencing the most valuable type-strain genomes for metagenomic binning, comparative biology and taxonomic classification.</title>
        <authorList>
            <person name="Goeker M."/>
        </authorList>
    </citation>
    <scope>NUCLEOTIDE SEQUENCE [LARGE SCALE GENOMIC DNA]</scope>
    <source>
        <strain evidence="8 9">DSM 22958</strain>
    </source>
</reference>
<evidence type="ECO:0000256" key="1">
    <source>
        <dbReference type="ARBA" id="ARBA00001968"/>
    </source>
</evidence>
<dbReference type="InterPro" id="IPR013551">
    <property type="entry name" value="YicC-like_C"/>
</dbReference>
<comment type="caution">
    <text evidence="8">The sequence shown here is derived from an EMBL/GenBank/DDBJ whole genome shotgun (WGS) entry which is preliminary data.</text>
</comment>
<evidence type="ECO:0000259" key="6">
    <source>
        <dbReference type="Pfam" id="PF03755"/>
    </source>
</evidence>
<evidence type="ECO:0000256" key="2">
    <source>
        <dbReference type="ARBA" id="ARBA00022722"/>
    </source>
</evidence>
<name>A0A4R2GZC8_9HYPH</name>
<dbReference type="Proteomes" id="UP000294881">
    <property type="component" value="Unassembled WGS sequence"/>
</dbReference>
<dbReference type="InterPro" id="IPR013527">
    <property type="entry name" value="YicC-like_N"/>
</dbReference>
<keyword evidence="3" id="KW-0255">Endonuclease</keyword>
<feature type="domain" description="Endoribonuclease YicC-like C-terminal" evidence="7">
    <location>
        <begin position="179"/>
        <end position="293"/>
    </location>
</feature>
<keyword evidence="2" id="KW-0540">Nuclease</keyword>
<accession>A0A4R2GZC8</accession>
<organism evidence="8 9">
    <name type="scientific">Camelimonas lactis</name>
    <dbReference type="NCBI Taxonomy" id="659006"/>
    <lineage>
        <taxon>Bacteria</taxon>
        <taxon>Pseudomonadati</taxon>
        <taxon>Pseudomonadota</taxon>
        <taxon>Alphaproteobacteria</taxon>
        <taxon>Hyphomicrobiales</taxon>
        <taxon>Chelatococcaceae</taxon>
        <taxon>Camelimonas</taxon>
    </lineage>
</organism>
<proteinExistence type="inferred from homology"/>
<protein>
    <submittedName>
        <fullName evidence="8">Uncharacterized protein (TIGR00255 family)</fullName>
    </submittedName>
</protein>
<keyword evidence="4" id="KW-0378">Hydrolase</keyword>
<evidence type="ECO:0000256" key="3">
    <source>
        <dbReference type="ARBA" id="ARBA00022759"/>
    </source>
</evidence>